<feature type="domain" description="DNA-directed DNA polymerase family B exonuclease" evidence="13">
    <location>
        <begin position="222"/>
        <end position="461"/>
    </location>
</feature>
<keyword evidence="9 11" id="KW-0238">DNA-binding</keyword>
<dbReference type="GO" id="GO:0006261">
    <property type="term" value="P:DNA-templated DNA replication"/>
    <property type="evidence" value="ECO:0007669"/>
    <property type="project" value="TreeGrafter"/>
</dbReference>
<dbReference type="SUPFAM" id="SSF53098">
    <property type="entry name" value="Ribonuclease H-like"/>
    <property type="match status" value="1"/>
</dbReference>
<dbReference type="InterPro" id="IPR042087">
    <property type="entry name" value="DNA_pol_B_thumb"/>
</dbReference>
<evidence type="ECO:0000256" key="7">
    <source>
        <dbReference type="ARBA" id="ARBA00022932"/>
    </source>
</evidence>
<evidence type="ECO:0000256" key="4">
    <source>
        <dbReference type="ARBA" id="ARBA00022679"/>
    </source>
</evidence>
<dbReference type="Gene3D" id="3.30.420.10">
    <property type="entry name" value="Ribonuclease H-like superfamily/Ribonuclease H"/>
    <property type="match status" value="1"/>
</dbReference>
<dbReference type="Pfam" id="PF03104">
    <property type="entry name" value="DNA_pol_B_exo1"/>
    <property type="match status" value="1"/>
</dbReference>
<evidence type="ECO:0000256" key="10">
    <source>
        <dbReference type="ARBA" id="ARBA00049244"/>
    </source>
</evidence>
<evidence type="ECO:0000256" key="2">
    <source>
        <dbReference type="ARBA" id="ARBA00005755"/>
    </source>
</evidence>
<evidence type="ECO:0000256" key="11">
    <source>
        <dbReference type="RuleBase" id="RU000442"/>
    </source>
</evidence>
<evidence type="ECO:0000256" key="3">
    <source>
        <dbReference type="ARBA" id="ARBA00022562"/>
    </source>
</evidence>
<proteinExistence type="inferred from homology"/>
<keyword evidence="4 11" id="KW-0808">Transferase</keyword>
<evidence type="ECO:0000313" key="14">
    <source>
        <dbReference type="EMBL" id="XBH23734.1"/>
    </source>
</evidence>
<dbReference type="InterPro" id="IPR006172">
    <property type="entry name" value="DNA-dir_DNA_pol_B"/>
</dbReference>
<dbReference type="GO" id="GO:0003677">
    <property type="term" value="F:DNA binding"/>
    <property type="evidence" value="ECO:0007669"/>
    <property type="project" value="UniProtKB-KW"/>
</dbReference>
<keyword evidence="5 11" id="KW-0548">Nucleotidyltransferase</keyword>
<dbReference type="GO" id="GO:0003887">
    <property type="term" value="F:DNA-directed DNA polymerase activity"/>
    <property type="evidence" value="ECO:0007669"/>
    <property type="project" value="UniProtKB-KW"/>
</dbReference>
<dbReference type="Gene3D" id="1.10.287.690">
    <property type="entry name" value="Helix hairpin bin"/>
    <property type="match status" value="1"/>
</dbReference>
<keyword evidence="7 11" id="KW-0239">DNA-directed DNA polymerase</keyword>
<dbReference type="PANTHER" id="PTHR10322:SF23">
    <property type="entry name" value="DNA POLYMERASE DELTA CATALYTIC SUBUNIT"/>
    <property type="match status" value="1"/>
</dbReference>
<evidence type="ECO:0000256" key="9">
    <source>
        <dbReference type="ARBA" id="ARBA00023125"/>
    </source>
</evidence>
<evidence type="ECO:0000259" key="12">
    <source>
        <dbReference type="Pfam" id="PF00136"/>
    </source>
</evidence>
<protein>
    <recommendedName>
        <fullName evidence="11">DNA polymerase</fullName>
        <ecNumber evidence="11">2.7.7.7</ecNumber>
    </recommendedName>
</protein>
<accession>A0AAU7E175</accession>
<comment type="subcellular location">
    <subcellularLocation>
        <location evidence="1">Host nucleus</location>
    </subcellularLocation>
</comment>
<dbReference type="InterPro" id="IPR043502">
    <property type="entry name" value="DNA/RNA_pol_sf"/>
</dbReference>
<dbReference type="Gene3D" id="1.10.132.60">
    <property type="entry name" value="DNA polymerase family B, C-terminal domain"/>
    <property type="match status" value="1"/>
</dbReference>
<dbReference type="PRINTS" id="PR00106">
    <property type="entry name" value="DNAPOLB"/>
</dbReference>
<dbReference type="InterPro" id="IPR050240">
    <property type="entry name" value="DNA_pol_type-B"/>
</dbReference>
<dbReference type="SUPFAM" id="SSF56672">
    <property type="entry name" value="DNA/RNA polymerases"/>
    <property type="match status" value="1"/>
</dbReference>
<comment type="catalytic activity">
    <reaction evidence="10 11">
        <text>DNA(n) + a 2'-deoxyribonucleoside 5'-triphosphate = DNA(n+1) + diphosphate</text>
        <dbReference type="Rhea" id="RHEA:22508"/>
        <dbReference type="Rhea" id="RHEA-COMP:17339"/>
        <dbReference type="Rhea" id="RHEA-COMP:17340"/>
        <dbReference type="ChEBI" id="CHEBI:33019"/>
        <dbReference type="ChEBI" id="CHEBI:61560"/>
        <dbReference type="ChEBI" id="CHEBI:173112"/>
        <dbReference type="EC" id="2.7.7.7"/>
    </reaction>
</comment>
<dbReference type="Gene3D" id="3.90.1600.10">
    <property type="entry name" value="Palm domain of DNA polymerase"/>
    <property type="match status" value="1"/>
</dbReference>
<dbReference type="GO" id="GO:0042025">
    <property type="term" value="C:host cell nucleus"/>
    <property type="evidence" value="ECO:0007669"/>
    <property type="project" value="UniProtKB-SubCell"/>
</dbReference>
<comment type="similarity">
    <text evidence="2 11">Belongs to the DNA polymerase type-B family.</text>
</comment>
<dbReference type="InterPro" id="IPR023211">
    <property type="entry name" value="DNA_pol_palm_dom_sf"/>
</dbReference>
<organism evidence="14">
    <name type="scientific">Lemniscomys rat herpesvirus</name>
    <dbReference type="NCBI Taxonomy" id="3141920"/>
    <lineage>
        <taxon>Viruses</taxon>
        <taxon>Duplodnaviria</taxon>
        <taxon>Heunggongvirae</taxon>
        <taxon>Peploviricota</taxon>
        <taxon>Herviviricetes</taxon>
        <taxon>Herpesvirales</taxon>
    </lineage>
</organism>
<reference evidence="14" key="1">
    <citation type="journal article" date="2024" name="Microbiome">
        <title>Substantial viral diversity in bats and rodents from East Africa: insights into evolution, recombination, and cocirculation.</title>
        <authorList>
            <person name="Wang D."/>
            <person name="Yang X."/>
            <person name="Ren Z."/>
            <person name="Hu B."/>
            <person name="Zhao H."/>
            <person name="Yang K."/>
            <person name="Shi P."/>
            <person name="Zhang Z."/>
            <person name="Feng Q."/>
            <person name="Nawenja C.V."/>
            <person name="Obanda V."/>
            <person name="Robert K."/>
            <person name="Nalikka B."/>
            <person name="Waruhiu C.N."/>
            <person name="Ochola G.O."/>
            <person name="Onyuok S.O."/>
            <person name="Ochieng H."/>
            <person name="Li B."/>
            <person name="Zhu Y."/>
            <person name="Si H."/>
            <person name="Yin J."/>
            <person name="Kristiansen K."/>
            <person name="Jin X."/>
            <person name="Xu X."/>
            <person name="Xiao M."/>
            <person name="Agwanda B."/>
            <person name="Ommeh S."/>
            <person name="Li J."/>
            <person name="Shi Z.L."/>
        </authorList>
    </citation>
    <scope>NUCLEOTIDE SEQUENCE</scope>
    <source>
        <strain evidence="14">3A/Kenya/RNAKID2118/2016</strain>
    </source>
</reference>
<dbReference type="PANTHER" id="PTHR10322">
    <property type="entry name" value="DNA POLYMERASE CATALYTIC SUBUNIT"/>
    <property type="match status" value="1"/>
</dbReference>
<keyword evidence="6 11" id="KW-0235">DNA replication</keyword>
<dbReference type="InterPro" id="IPR036397">
    <property type="entry name" value="RNaseH_sf"/>
</dbReference>
<evidence type="ECO:0000256" key="6">
    <source>
        <dbReference type="ARBA" id="ARBA00022705"/>
    </source>
</evidence>
<reference evidence="14" key="2">
    <citation type="submission" date="2024-02" db="EMBL/GenBank/DDBJ databases">
        <authorList>
            <person name="Hu B."/>
        </authorList>
    </citation>
    <scope>NUCLEOTIDE SEQUENCE</scope>
    <source>
        <strain evidence="14">3A/Kenya/RNAKID2118/2016</strain>
    </source>
</reference>
<dbReference type="InterPro" id="IPR017964">
    <property type="entry name" value="DNA-dir_DNA_pol_B_CS"/>
</dbReference>
<dbReference type="GO" id="GO:0039693">
    <property type="term" value="P:viral DNA genome replication"/>
    <property type="evidence" value="ECO:0007669"/>
    <property type="project" value="UniProtKB-KW"/>
</dbReference>
<sequence>MESFAFFNPYLNRDSKRESRREATNKGFLQIVPRGVMYDGTDGLIKNTSHLEPRMFFGEREYLLKRDMRWPGLDVERREPVVVSGDRSPLCFHTYDQVETLSLADSTEGIFPGYRHHIVPAGNVLRMFGVASDGRSVCVNVFGQKTYFYCEGPDAGHLRDIAYGAAGDVSGPHTPFTVTVDPVQRISIYGYGTKCVPDLYRLSFNNWSMAKKIGRLLFERGYRVYEIGVDPLTRFFIDRKVPSFGWCRLRRFHRRAQRGFANVDLEVDCETSDVIGIPEDISWPIYRCLAFDLECLSASGGFPVADNVDDIVIQISCVCFRTGGASDASHVDRRYLFTVGPCAPIDNVSVYEFPSEYEMLLGFFIFFQCYGAEIVSGYNINAFDIRYLLTRMEKIYHVGVGCFTKLSSGGRFYWYVPAEHRQKTFGSASHTKVFATGIVVIDMYPVCAVKATAQNYKLNTMSEVYLGKQKEDLSYKEIPKQFALNDEGRARVGRYCVQDAVLVRELFDRIGYHFEAAAVSRLARIPLRRVIFEGQQARIYTCLLEECAVREMIMPNLPVKRQGWSGCVGVRGVAVDGEGEEEEEEGGCKVGYQGATVFEPDVGYYHMPVLVFDFASLYPSIIRAHNLCYSTLVCDEESLSDEDVFVVDLGEGVVHRFVREHVRRSILAELLTRWLTERKLVKEKMRECGDESERVLLDKHQMALKVTCNAFYGFTGVAHGMLPCLAIAASITKIGRDMLTSTTEYIHRYFADARFWSEHLGVEENAFSSGLSVRVIYGDTDSMFVCVSGVRSDVLLGCAERMALHISERLFRDPIRLEFEKMFVALMLICKKRYIGRVYGSSKLVMKGVDLVRKTACVFVKNVVREILDLVFNDDEVSSASMRLSRMTTEELKRDGVPDGFACVIRRLCRARDSLFLNRVDVSELVLSSVLSQHVSQYKQKNLPHLAVVRRLAARQEELPTVGDRVEYVLTFPSGCHKGAANYELAEDPRYVREHRLTVHAERYFEQVIKAVTNALLPIFPKDLPKREKFFHYVLPLRVYLEAPFTGMCVAAERTNSETVGE</sequence>
<dbReference type="EMBL" id="PP711850">
    <property type="protein sequence ID" value="XBH23734.1"/>
    <property type="molecule type" value="Genomic_DNA"/>
</dbReference>
<dbReference type="InterPro" id="IPR006134">
    <property type="entry name" value="DNA-dir_DNA_pol_B_multi_dom"/>
</dbReference>
<evidence type="ECO:0000256" key="5">
    <source>
        <dbReference type="ARBA" id="ARBA00022695"/>
    </source>
</evidence>
<evidence type="ECO:0000256" key="1">
    <source>
        <dbReference type="ARBA" id="ARBA00004147"/>
    </source>
</evidence>
<dbReference type="EC" id="2.7.7.7" evidence="11"/>
<dbReference type="SMART" id="SM00486">
    <property type="entry name" value="POLBc"/>
    <property type="match status" value="1"/>
</dbReference>
<name>A0AAU7E175_9VIRU</name>
<dbReference type="InterPro" id="IPR012337">
    <property type="entry name" value="RNaseH-like_sf"/>
</dbReference>
<keyword evidence="3" id="KW-1048">Host nucleus</keyword>
<dbReference type="InterPro" id="IPR006133">
    <property type="entry name" value="DNA-dir_DNA_pol_B_exonuc"/>
</dbReference>
<keyword evidence="8" id="KW-1194">Viral DNA replication</keyword>
<dbReference type="PROSITE" id="PS00116">
    <property type="entry name" value="DNA_POLYMERASE_B"/>
    <property type="match status" value="1"/>
</dbReference>
<evidence type="ECO:0000256" key="8">
    <source>
        <dbReference type="ARBA" id="ARBA00023109"/>
    </source>
</evidence>
<evidence type="ECO:0000259" key="13">
    <source>
        <dbReference type="Pfam" id="PF03104"/>
    </source>
</evidence>
<dbReference type="GO" id="GO:0000166">
    <property type="term" value="F:nucleotide binding"/>
    <property type="evidence" value="ECO:0007669"/>
    <property type="project" value="InterPro"/>
</dbReference>
<dbReference type="Pfam" id="PF00136">
    <property type="entry name" value="DNA_pol_B"/>
    <property type="match status" value="1"/>
</dbReference>
<dbReference type="Gene3D" id="3.30.342.10">
    <property type="entry name" value="DNA Polymerase, chain B, domain 1"/>
    <property type="match status" value="1"/>
</dbReference>
<feature type="domain" description="DNA-directed DNA polymerase family B multifunctional" evidence="12">
    <location>
        <begin position="525"/>
        <end position="1018"/>
    </location>
</feature>